<reference evidence="6" key="1">
    <citation type="submission" date="2016-10" db="EMBL/GenBank/DDBJ databases">
        <authorList>
            <person name="See-Too W.S."/>
        </authorList>
    </citation>
    <scope>NUCLEOTIDE SEQUENCE</scope>
    <source>
        <strain evidence="6">L10.15</strain>
    </source>
</reference>
<dbReference type="InterPro" id="IPR023485">
    <property type="entry name" value="Ptyr_pPase"/>
</dbReference>
<dbReference type="AlphaFoldDB" id="A0A1B1S2P2"/>
<dbReference type="Pfam" id="PF01451">
    <property type="entry name" value="LMWPc"/>
    <property type="match status" value="1"/>
</dbReference>
<dbReference type="GO" id="GO:0004725">
    <property type="term" value="F:protein tyrosine phosphatase activity"/>
    <property type="evidence" value="ECO:0007669"/>
    <property type="project" value="InterPro"/>
</dbReference>
<dbReference type="STRING" id="1302659.I858_010750"/>
<evidence type="ECO:0000313" key="7">
    <source>
        <dbReference type="Proteomes" id="UP000053354"/>
    </source>
</evidence>
<feature type="domain" description="Phosphotyrosine protein phosphatase I" evidence="5">
    <location>
        <begin position="1"/>
        <end position="140"/>
    </location>
</feature>
<dbReference type="EMBL" id="CP016540">
    <property type="protein sequence ID" value="ANU27467.1"/>
    <property type="molecule type" value="Genomic_DNA"/>
</dbReference>
<sequence>MNILFVCTGNTCRSPMAEAILSAKQGDKIEARSAGIYAGIEPLTKNAQTVLVQQGISFDHMSNPLDIESLKWAELILTMTHSHKMTVLQVYPEAATKIYTIAEFADGSTKDISDPYGGSLALYKKTFDELQSLIDKIIVKLT</sequence>
<dbReference type="InterPro" id="IPR050438">
    <property type="entry name" value="LMW_PTPase"/>
</dbReference>
<dbReference type="Gene3D" id="3.40.50.2300">
    <property type="match status" value="1"/>
</dbReference>
<dbReference type="InterPro" id="IPR036196">
    <property type="entry name" value="Ptyr_pPase_sf"/>
</dbReference>
<dbReference type="SUPFAM" id="SSF52788">
    <property type="entry name" value="Phosphotyrosine protein phosphatases I"/>
    <property type="match status" value="1"/>
</dbReference>
<dbReference type="RefSeq" id="WP_049692926.1">
    <property type="nucleotide sequence ID" value="NZ_CP016540.2"/>
</dbReference>
<dbReference type="KEGG" id="pll:I858_010750"/>
<keyword evidence="2" id="KW-0378">Hydrolase</keyword>
<gene>
    <name evidence="6" type="ORF">I858_010750</name>
</gene>
<organism evidence="6 7">
    <name type="scientific">Planococcus versutus</name>
    <dbReference type="NCBI Taxonomy" id="1302659"/>
    <lineage>
        <taxon>Bacteria</taxon>
        <taxon>Bacillati</taxon>
        <taxon>Bacillota</taxon>
        <taxon>Bacilli</taxon>
        <taxon>Bacillales</taxon>
        <taxon>Caryophanaceae</taxon>
        <taxon>Planococcus</taxon>
    </lineage>
</organism>
<keyword evidence="7" id="KW-1185">Reference proteome</keyword>
<dbReference type="PANTHER" id="PTHR11717:SF31">
    <property type="entry name" value="LOW MOLECULAR WEIGHT PROTEIN-TYROSINE-PHOSPHATASE ETP-RELATED"/>
    <property type="match status" value="1"/>
</dbReference>
<dbReference type="PRINTS" id="PR00719">
    <property type="entry name" value="LMWPTPASE"/>
</dbReference>
<feature type="active site" description="Nucleophile" evidence="4">
    <location>
        <position position="7"/>
    </location>
</feature>
<feature type="active site" description="Proton donor" evidence="4">
    <location>
        <position position="114"/>
    </location>
</feature>
<accession>A0A1B1S2P2</accession>
<dbReference type="InterPro" id="IPR017867">
    <property type="entry name" value="Tyr_phospatase_low_mol_wt"/>
</dbReference>
<evidence type="ECO:0000259" key="5">
    <source>
        <dbReference type="SMART" id="SM00226"/>
    </source>
</evidence>
<name>A0A1B1S2P2_9BACL</name>
<evidence type="ECO:0000256" key="4">
    <source>
        <dbReference type="PIRSR" id="PIRSR617867-1"/>
    </source>
</evidence>
<evidence type="ECO:0000256" key="1">
    <source>
        <dbReference type="ARBA" id="ARBA00011063"/>
    </source>
</evidence>
<proteinExistence type="inferred from homology"/>
<evidence type="ECO:0000313" key="6">
    <source>
        <dbReference type="EMBL" id="ANU27467.1"/>
    </source>
</evidence>
<dbReference type="SMART" id="SM00226">
    <property type="entry name" value="LMWPc"/>
    <property type="match status" value="1"/>
</dbReference>
<dbReference type="PANTHER" id="PTHR11717">
    <property type="entry name" value="LOW MOLECULAR WEIGHT PROTEIN TYROSINE PHOSPHATASE"/>
    <property type="match status" value="1"/>
</dbReference>
<dbReference type="Proteomes" id="UP000053354">
    <property type="component" value="Chromosome"/>
</dbReference>
<dbReference type="OrthoDB" id="9784339at2"/>
<evidence type="ECO:0000256" key="3">
    <source>
        <dbReference type="ARBA" id="ARBA00022912"/>
    </source>
</evidence>
<dbReference type="CDD" id="cd16344">
    <property type="entry name" value="LMWPAP"/>
    <property type="match status" value="1"/>
</dbReference>
<protein>
    <submittedName>
        <fullName evidence="6">Low molecular weight phosphatase family protein</fullName>
    </submittedName>
</protein>
<keyword evidence="3" id="KW-0904">Protein phosphatase</keyword>
<comment type="similarity">
    <text evidence="1">Belongs to the low molecular weight phosphotyrosine protein phosphatase family.</text>
</comment>
<evidence type="ECO:0000256" key="2">
    <source>
        <dbReference type="ARBA" id="ARBA00022801"/>
    </source>
</evidence>
<feature type="active site" description="Nucleophile" evidence="4">
    <location>
        <position position="13"/>
    </location>
</feature>